<evidence type="ECO:0000256" key="3">
    <source>
        <dbReference type="ARBA" id="ARBA00023125"/>
    </source>
</evidence>
<evidence type="ECO:0000256" key="1">
    <source>
        <dbReference type="ARBA" id="ARBA00022491"/>
    </source>
</evidence>
<dbReference type="PROSITE" id="PS50977">
    <property type="entry name" value="HTH_TETR_2"/>
    <property type="match status" value="1"/>
</dbReference>
<keyword evidence="2" id="KW-0805">Transcription regulation</keyword>
<dbReference type="GO" id="GO:0000976">
    <property type="term" value="F:transcription cis-regulatory region binding"/>
    <property type="evidence" value="ECO:0007669"/>
    <property type="project" value="TreeGrafter"/>
</dbReference>
<evidence type="ECO:0000313" key="8">
    <source>
        <dbReference type="Proteomes" id="UP000006640"/>
    </source>
</evidence>
<evidence type="ECO:0000259" key="6">
    <source>
        <dbReference type="PROSITE" id="PS50977"/>
    </source>
</evidence>
<reference evidence="7 8" key="1">
    <citation type="submission" date="2010-01" db="EMBL/GenBank/DDBJ databases">
        <title>The complete genome of Thermobispora bispora DSM 43833.</title>
        <authorList>
            <consortium name="US DOE Joint Genome Institute (JGI-PGF)"/>
            <person name="Lucas S."/>
            <person name="Copeland A."/>
            <person name="Lapidus A."/>
            <person name="Glavina del Rio T."/>
            <person name="Dalin E."/>
            <person name="Tice H."/>
            <person name="Bruce D."/>
            <person name="Goodwin L."/>
            <person name="Pitluck S."/>
            <person name="Kyrpides N."/>
            <person name="Mavromatis K."/>
            <person name="Ivanova N."/>
            <person name="Mikhailova N."/>
            <person name="Chertkov O."/>
            <person name="Brettin T."/>
            <person name="Detter J.C."/>
            <person name="Han C."/>
            <person name="Larimer F."/>
            <person name="Land M."/>
            <person name="Hauser L."/>
            <person name="Markowitz V."/>
            <person name="Cheng J.-F."/>
            <person name="Hugenholtz P."/>
            <person name="Woyke T."/>
            <person name="Wu D."/>
            <person name="Jando M."/>
            <person name="Schneider S."/>
            <person name="Klenk H.-P."/>
            <person name="Eisen J.A."/>
        </authorList>
    </citation>
    <scope>NUCLEOTIDE SEQUENCE [LARGE SCALE GENOMIC DNA]</scope>
    <source>
        <strain evidence="8">ATCC 19993 / DSM 43833 / CBS 139.67 / JCM 10125 / KCTC 9307 / NBRC 14880 / R51</strain>
    </source>
</reference>
<dbReference type="SUPFAM" id="SSF48498">
    <property type="entry name" value="Tetracyclin repressor-like, C-terminal domain"/>
    <property type="match status" value="1"/>
</dbReference>
<dbReference type="SUPFAM" id="SSF46689">
    <property type="entry name" value="Homeodomain-like"/>
    <property type="match status" value="1"/>
</dbReference>
<dbReference type="PANTHER" id="PTHR30055">
    <property type="entry name" value="HTH-TYPE TRANSCRIPTIONAL REGULATOR RUTR"/>
    <property type="match status" value="1"/>
</dbReference>
<evidence type="ECO:0000256" key="4">
    <source>
        <dbReference type="ARBA" id="ARBA00023163"/>
    </source>
</evidence>
<dbReference type="STRING" id="469371.Tbis_0130"/>
<dbReference type="KEGG" id="tbi:Tbis_0130"/>
<dbReference type="InterPro" id="IPR039538">
    <property type="entry name" value="BetI_C"/>
</dbReference>
<sequence length="197" mass="21586">MPRVVDHRARRAEIVSAVLDLIAREGAEAVTVRKAAAAAGVSVGALAHYFADKDELLTAAFTEVVARSAFRLRELPPYPDTAELLFQALLASLPLNDARHTEARVWLAFLDRALAREDSTALLRAVYDEWRKAIAEIITKGQKEGRFRADLDPLATAGSLIAHVDGLTLQAVFDPAAFDHDTLRRLVHAQVRSLLAD</sequence>
<evidence type="ECO:0000256" key="5">
    <source>
        <dbReference type="PROSITE-ProRule" id="PRU00335"/>
    </source>
</evidence>
<protein>
    <submittedName>
        <fullName evidence="7">Transcriptional regulator, TetR family</fullName>
    </submittedName>
</protein>
<dbReference type="RefSeq" id="WP_013130396.1">
    <property type="nucleotide sequence ID" value="NC_014165.1"/>
</dbReference>
<dbReference type="Gene3D" id="1.10.357.10">
    <property type="entry name" value="Tetracycline Repressor, domain 2"/>
    <property type="match status" value="1"/>
</dbReference>
<accession>D6Y2Q2</accession>
<dbReference type="GO" id="GO:0003700">
    <property type="term" value="F:DNA-binding transcription factor activity"/>
    <property type="evidence" value="ECO:0007669"/>
    <property type="project" value="TreeGrafter"/>
</dbReference>
<evidence type="ECO:0000256" key="2">
    <source>
        <dbReference type="ARBA" id="ARBA00023015"/>
    </source>
</evidence>
<dbReference type="Proteomes" id="UP000006640">
    <property type="component" value="Chromosome"/>
</dbReference>
<keyword evidence="1" id="KW-0678">Repressor</keyword>
<dbReference type="OrthoDB" id="9816296at2"/>
<dbReference type="InterPro" id="IPR009057">
    <property type="entry name" value="Homeodomain-like_sf"/>
</dbReference>
<keyword evidence="4" id="KW-0804">Transcription</keyword>
<dbReference type="PANTHER" id="PTHR30055:SF228">
    <property type="entry name" value="TRANSCRIPTIONAL REGULATOR-RELATED"/>
    <property type="match status" value="1"/>
</dbReference>
<keyword evidence="3 5" id="KW-0238">DNA-binding</keyword>
<dbReference type="EMBL" id="CP001874">
    <property type="protein sequence ID" value="ADG86863.1"/>
    <property type="molecule type" value="Genomic_DNA"/>
</dbReference>
<keyword evidence="8" id="KW-1185">Reference proteome</keyword>
<name>D6Y2Q2_THEBD</name>
<proteinExistence type="predicted"/>
<dbReference type="Pfam" id="PF13977">
    <property type="entry name" value="TetR_C_6"/>
    <property type="match status" value="1"/>
</dbReference>
<dbReference type="eggNOG" id="COG3226">
    <property type="taxonomic scope" value="Bacteria"/>
</dbReference>
<organism evidence="7 8">
    <name type="scientific">Thermobispora bispora (strain ATCC 19993 / DSM 43833 / CBS 139.67 / JCM 10125 / KCTC 9307 / NBRC 14880 / R51)</name>
    <dbReference type="NCBI Taxonomy" id="469371"/>
    <lineage>
        <taxon>Bacteria</taxon>
        <taxon>Bacillati</taxon>
        <taxon>Actinomycetota</taxon>
        <taxon>Actinomycetes</taxon>
        <taxon>Streptosporangiales</taxon>
        <taxon>Streptosporangiaceae</taxon>
        <taxon>Thermobispora</taxon>
    </lineage>
</organism>
<feature type="DNA-binding region" description="H-T-H motif" evidence="5">
    <location>
        <begin position="31"/>
        <end position="50"/>
    </location>
</feature>
<dbReference type="InterPro" id="IPR050109">
    <property type="entry name" value="HTH-type_TetR-like_transc_reg"/>
</dbReference>
<dbReference type="InterPro" id="IPR001647">
    <property type="entry name" value="HTH_TetR"/>
</dbReference>
<dbReference type="Pfam" id="PF00440">
    <property type="entry name" value="TetR_N"/>
    <property type="match status" value="1"/>
</dbReference>
<feature type="domain" description="HTH tetR-type" evidence="6">
    <location>
        <begin position="8"/>
        <end position="68"/>
    </location>
</feature>
<dbReference type="InterPro" id="IPR036271">
    <property type="entry name" value="Tet_transcr_reg_TetR-rel_C_sf"/>
</dbReference>
<dbReference type="AlphaFoldDB" id="D6Y2Q2"/>
<dbReference type="HOGENOM" id="CLU_069356_15_10_11"/>
<dbReference type="PRINTS" id="PR00455">
    <property type="entry name" value="HTHTETR"/>
</dbReference>
<evidence type="ECO:0000313" key="7">
    <source>
        <dbReference type="EMBL" id="ADG86863.1"/>
    </source>
</evidence>
<gene>
    <name evidence="7" type="ordered locus">Tbis_0130</name>
</gene>